<dbReference type="RefSeq" id="WP_149979143.1">
    <property type="nucleotide sequence ID" value="NZ_BHVO01000026.1"/>
</dbReference>
<dbReference type="Pfam" id="PF02801">
    <property type="entry name" value="Ketoacyl-synt_C"/>
    <property type="match status" value="1"/>
</dbReference>
<dbReference type="SMART" id="SM00827">
    <property type="entry name" value="PKS_AT"/>
    <property type="match status" value="1"/>
</dbReference>
<dbReference type="GO" id="GO:0004312">
    <property type="term" value="F:fatty acid synthase activity"/>
    <property type="evidence" value="ECO:0007669"/>
    <property type="project" value="TreeGrafter"/>
</dbReference>
<dbReference type="InterPro" id="IPR009081">
    <property type="entry name" value="PP-bd_ACP"/>
</dbReference>
<dbReference type="PROSITE" id="PS00606">
    <property type="entry name" value="KS3_1"/>
    <property type="match status" value="1"/>
</dbReference>
<name>A0A5A5RB27_MICAE</name>
<dbReference type="Proteomes" id="UP000323569">
    <property type="component" value="Unassembled WGS sequence"/>
</dbReference>
<dbReference type="InterPro" id="IPR023213">
    <property type="entry name" value="CAT-like_dom_sf"/>
</dbReference>
<evidence type="ECO:0000313" key="7">
    <source>
        <dbReference type="EMBL" id="GCA70367.1"/>
    </source>
</evidence>
<dbReference type="InterPro" id="IPR014030">
    <property type="entry name" value="Ketoacyl_synth_N"/>
</dbReference>
<protein>
    <submittedName>
        <fullName evidence="7">Phenolphthiocerol synthesis polyketide synthase type I Pks15/1</fullName>
        <ecNumber evidence="7">2.3.1.41</ecNumber>
    </submittedName>
</protein>
<dbReference type="InterPro" id="IPR014031">
    <property type="entry name" value="Ketoacyl_synth_C"/>
</dbReference>
<dbReference type="InterPro" id="IPR050091">
    <property type="entry name" value="PKS_NRPS_Biosynth_Enz"/>
</dbReference>
<dbReference type="EC" id="2.3.1.41" evidence="7"/>
<dbReference type="GO" id="GO:0006633">
    <property type="term" value="P:fatty acid biosynthetic process"/>
    <property type="evidence" value="ECO:0007669"/>
    <property type="project" value="InterPro"/>
</dbReference>
<keyword evidence="3" id="KW-0597">Phosphoprotein</keyword>
<dbReference type="SUPFAM" id="SSF53901">
    <property type="entry name" value="Thiolase-like"/>
    <property type="match status" value="1"/>
</dbReference>
<dbReference type="PANTHER" id="PTHR43775">
    <property type="entry name" value="FATTY ACID SYNTHASE"/>
    <property type="match status" value="1"/>
</dbReference>
<dbReference type="InterPro" id="IPR036736">
    <property type="entry name" value="ACP-like_sf"/>
</dbReference>
<dbReference type="InterPro" id="IPR018201">
    <property type="entry name" value="Ketoacyl_synth_AS"/>
</dbReference>
<dbReference type="Gene3D" id="3.30.559.30">
    <property type="entry name" value="Nonribosomal peptide synthetase, condensation domain"/>
    <property type="match status" value="1"/>
</dbReference>
<dbReference type="CDD" id="cd00833">
    <property type="entry name" value="PKS"/>
    <property type="match status" value="1"/>
</dbReference>
<feature type="domain" description="Ketosynthase family 3 (KS3)" evidence="6">
    <location>
        <begin position="35"/>
        <end position="460"/>
    </location>
</feature>
<dbReference type="GO" id="GO:0071770">
    <property type="term" value="P:DIM/DIP cell wall layer assembly"/>
    <property type="evidence" value="ECO:0007669"/>
    <property type="project" value="TreeGrafter"/>
</dbReference>
<dbReference type="Gene3D" id="3.30.70.3290">
    <property type="match status" value="1"/>
</dbReference>
<dbReference type="PROSITE" id="PS52004">
    <property type="entry name" value="KS3_2"/>
    <property type="match status" value="1"/>
</dbReference>
<evidence type="ECO:0000256" key="4">
    <source>
        <dbReference type="ARBA" id="ARBA00022679"/>
    </source>
</evidence>
<dbReference type="SUPFAM" id="SSF52151">
    <property type="entry name" value="FabD/lysophospholipase-like"/>
    <property type="match status" value="1"/>
</dbReference>
<dbReference type="InterPro" id="IPR020841">
    <property type="entry name" value="PKS_Beta-ketoAc_synthase_dom"/>
</dbReference>
<dbReference type="PROSITE" id="PS50075">
    <property type="entry name" value="CARRIER"/>
    <property type="match status" value="3"/>
</dbReference>
<evidence type="ECO:0000256" key="2">
    <source>
        <dbReference type="ARBA" id="ARBA00022450"/>
    </source>
</evidence>
<evidence type="ECO:0000313" key="8">
    <source>
        <dbReference type="Proteomes" id="UP000323569"/>
    </source>
</evidence>
<dbReference type="GO" id="GO:0005886">
    <property type="term" value="C:plasma membrane"/>
    <property type="evidence" value="ECO:0007669"/>
    <property type="project" value="TreeGrafter"/>
</dbReference>
<dbReference type="SUPFAM" id="SSF52777">
    <property type="entry name" value="CoA-dependent acyltransferases"/>
    <property type="match status" value="2"/>
</dbReference>
<dbReference type="PANTHER" id="PTHR43775:SF37">
    <property type="entry name" value="SI:DKEY-61P9.11"/>
    <property type="match status" value="1"/>
</dbReference>
<dbReference type="SMART" id="SM00825">
    <property type="entry name" value="PKS_KS"/>
    <property type="match status" value="1"/>
</dbReference>
<dbReference type="FunFam" id="3.40.47.10:FF:000019">
    <property type="entry name" value="Polyketide synthase type I"/>
    <property type="match status" value="1"/>
</dbReference>
<dbReference type="Pfam" id="PF22621">
    <property type="entry name" value="CurL-like_PKS_C"/>
    <property type="match status" value="1"/>
</dbReference>
<dbReference type="SUPFAM" id="SSF55048">
    <property type="entry name" value="Probable ACP-binding domain of malonyl-CoA ACP transacylase"/>
    <property type="match status" value="1"/>
</dbReference>
<feature type="domain" description="Carrier" evidence="5">
    <location>
        <begin position="1617"/>
        <end position="1691"/>
    </location>
</feature>
<proteinExistence type="predicted"/>
<gene>
    <name evidence="7" type="ORF">MiYa_01899</name>
</gene>
<organism evidence="7 8">
    <name type="scientific">Microcystis aeruginosa NIES-2519</name>
    <dbReference type="NCBI Taxonomy" id="2303981"/>
    <lineage>
        <taxon>Bacteria</taxon>
        <taxon>Bacillati</taxon>
        <taxon>Cyanobacteriota</taxon>
        <taxon>Cyanophyceae</taxon>
        <taxon>Oscillatoriophycideae</taxon>
        <taxon>Chroococcales</taxon>
        <taxon>Microcystaceae</taxon>
        <taxon>Microcystis</taxon>
    </lineage>
</organism>
<keyword evidence="2" id="KW-0596">Phosphopantetheine</keyword>
<dbReference type="GO" id="GO:0004315">
    <property type="term" value="F:3-oxoacyl-[acyl-carrier-protein] synthase activity"/>
    <property type="evidence" value="ECO:0007669"/>
    <property type="project" value="UniProtKB-EC"/>
</dbReference>
<dbReference type="InterPro" id="IPR014043">
    <property type="entry name" value="Acyl_transferase_dom"/>
</dbReference>
<feature type="domain" description="Carrier" evidence="5">
    <location>
        <begin position="951"/>
        <end position="1037"/>
    </location>
</feature>
<dbReference type="Pfam" id="PF00698">
    <property type="entry name" value="Acyl_transf_1"/>
    <property type="match status" value="1"/>
</dbReference>
<dbReference type="InterPro" id="IPR001227">
    <property type="entry name" value="Ac_transferase_dom_sf"/>
</dbReference>
<dbReference type="InterPro" id="IPR016039">
    <property type="entry name" value="Thiolase-like"/>
</dbReference>
<dbReference type="Pfam" id="PF00668">
    <property type="entry name" value="Condensation"/>
    <property type="match status" value="1"/>
</dbReference>
<dbReference type="FunFam" id="3.40.366.10:FF:000002">
    <property type="entry name" value="Probable polyketide synthase 2"/>
    <property type="match status" value="1"/>
</dbReference>
<evidence type="ECO:0000259" key="5">
    <source>
        <dbReference type="PROSITE" id="PS50075"/>
    </source>
</evidence>
<evidence type="ECO:0000256" key="3">
    <source>
        <dbReference type="ARBA" id="ARBA00022553"/>
    </source>
</evidence>
<dbReference type="Pfam" id="PF00550">
    <property type="entry name" value="PP-binding"/>
    <property type="match status" value="3"/>
</dbReference>
<comment type="cofactor">
    <cofactor evidence="1">
        <name>pantetheine 4'-phosphate</name>
        <dbReference type="ChEBI" id="CHEBI:47942"/>
    </cofactor>
</comment>
<keyword evidence="7" id="KW-0012">Acyltransferase</keyword>
<sequence>MESHHQKTELTPLQKAIIALKEARNKIEALERQKNEPIAIIGMGCRFPGGANSPEAFWELLSRGKEVIVPVPSQRWDAEAYYDENPDLPNKTYARYGGFIDAVDQFDPQFFGMTPREAIALDPQQRLLLEVSWEALENAGIAPQKLTGTQTGVFVGIGLDDYAKRQIKQQIPIDAYTGSGNAFCFASGRLSYFLGLQGPSLAIDTACSSSLVTVHLACQSLRNRESNLALAGGVSLMLSPEVTLYLSKTRALSPDGRCKTFDKDANGYVRGEGCGIVVLKRFSDAISDGDNILGVIRGSAVNQDGPSSGLTVPNGAAQMAVIRQALENAKVKPEQISYLEAHGTGTALGDPIEVRGINNVLCKDRSTDNPLMVGSVKTNIGHLEIAAGMASLLKVILSLKNQEIPPHLHFKELNPDLAAAATALKIPTSSLPWQRTEEPRRAGISAFGLSGTNAHIIIEEPPQLSFNPSEVDRPAHLLTLSAKSDDALDDLAQKWVNYLEKNPQLNLADLAFSANTGRGQFNHRLAILAKSTLEAKDSLTAFTQKQPCLNVFSQAVAKSRQNKIAFLFTGQGSQYADMGRQLYETQPTFRHALEECDRLLQPYLEKSLLEVLYSDSSLLDQTAYTQPALFAIEYALYKLWQSWGIKPDGVLGHSVGEYVSACVAGVYSLEEGIKLIAERGRLMQSLPQKGAMAAIFAPIETVKSVISPYGDQVEIATINSSENIVISGDKEAINQIKADLESQSIEVRLLKVSHAFHSGMMQPILGEFKVIAGKITYKTPQLDWISTVTGEEISQAVTEDYWCQQVRQCVQFAPAIETLASQGYNLFIEIGSHPILTRLGQKTLANPDYLWLSSLQRGQDDWQILLQSVAKLAVSGVNIDWNGFDKDYARLRLPLPTYAFQKQPYWLTVEAPGLRPTQGTETVEGQDLHQSQETETLGVPGLRPTQKQNEIKAESLESQLIALISKITGLNPQQLSLNVSLEADLGLDSIMMTQLMNGLLSLIPEENRSQFSETFSLRHLMQVSNLQELLTILADWQQLEEDNQAESLESQLIALISKITGLNPQQLSLNVSLEADLGLDSIMMTQLMNGLLSLIPEEQRSQFSETFSLRHLMQVSNLQELLTLLQSHTSSPKPQISNPKPQTKNLKTQSSNLVPILHSQIPLLMSYWSLNSNSLFTKVKIAGEFDLNIAQQAWKLLINRHPMLRAQFQIPEDAACFAEYQLEVLENPIPPEILVKDFTTLTPEEQGEKIEEEIYHWLNYNWSLTQWPLHGFSVLKLSDQIHQLFLGNEHLISDGLSNHVMMREFLEIYRALVAKETPNLPPTLTVEDYRKQVQLMNDWQDIEEDRALAEYNNAVSGMSYRWQPKQQKNAQNHPLFYNQKYVLSAETTSQLIDKTRQWRVPMNALLLGAFIKTMSQLDSKAENIVISIPTSGRIYPEVDATGVVSSFAQNLALTFAKPQSDQDWPTFLSQIQQIVQQHIGTGLDRAQTRQMGTIFRDNITLENGKIPPHSLYLIQEALKSNLYLPYTGQTHLQPQYDALSITDYQAGGMNATGTIDILQEIFNNRLHLFASYDYHHFDLLLIDQLMTAYVSQIEELANLPVQDQVIISHSFSISLNTEIEEMLRQITSEICHWTIEEDEISDDLEADLGLDSLERIRLVTKLEGIYGKQYRQDLLNCRTLQEMAAILAPSQPSILNSYR</sequence>
<dbReference type="InterPro" id="IPR001242">
    <property type="entry name" value="Condensation_dom"/>
</dbReference>
<reference evidence="7 8" key="1">
    <citation type="submission" date="2018-09" db="EMBL/GenBank/DDBJ databases">
        <title>Evolutionary history of phycoerythrin pigmentation in the water bloom-forming cyanobacterium Microcystis aeruginosa.</title>
        <authorList>
            <person name="Tanabe Y."/>
            <person name="Tanabe Y."/>
            <person name="Yamaguchi H."/>
        </authorList>
    </citation>
    <scope>NUCLEOTIDE SEQUENCE [LARGE SCALE GENOMIC DNA]</scope>
    <source>
        <strain evidence="7 8">NIES-2519</strain>
    </source>
</reference>
<feature type="domain" description="Carrier" evidence="5">
    <location>
        <begin position="1043"/>
        <end position="1129"/>
    </location>
</feature>
<dbReference type="Gene3D" id="3.40.47.10">
    <property type="match status" value="1"/>
</dbReference>
<evidence type="ECO:0000256" key="1">
    <source>
        <dbReference type="ARBA" id="ARBA00001957"/>
    </source>
</evidence>
<dbReference type="InterPro" id="IPR016036">
    <property type="entry name" value="Malonyl_transacylase_ACP-bd"/>
</dbReference>
<evidence type="ECO:0000259" key="6">
    <source>
        <dbReference type="PROSITE" id="PS52004"/>
    </source>
</evidence>
<dbReference type="EMBL" id="BHVO01000026">
    <property type="protein sequence ID" value="GCA70367.1"/>
    <property type="molecule type" value="Genomic_DNA"/>
</dbReference>
<keyword evidence="4 7" id="KW-0808">Transferase</keyword>
<dbReference type="Gene3D" id="1.10.1200.10">
    <property type="entry name" value="ACP-like"/>
    <property type="match status" value="3"/>
</dbReference>
<dbReference type="Pfam" id="PF00109">
    <property type="entry name" value="ketoacyl-synt"/>
    <property type="match status" value="1"/>
</dbReference>
<dbReference type="Gene3D" id="3.30.559.10">
    <property type="entry name" value="Chloramphenicol acetyltransferase-like domain"/>
    <property type="match status" value="1"/>
</dbReference>
<dbReference type="GO" id="GO:0005737">
    <property type="term" value="C:cytoplasm"/>
    <property type="evidence" value="ECO:0007669"/>
    <property type="project" value="TreeGrafter"/>
</dbReference>
<comment type="caution">
    <text evidence="7">The sequence shown here is derived from an EMBL/GenBank/DDBJ whole genome shotgun (WGS) entry which is preliminary data.</text>
</comment>
<dbReference type="InterPro" id="IPR016035">
    <property type="entry name" value="Acyl_Trfase/lysoPLipase"/>
</dbReference>
<accession>A0A5A5RB27</accession>
<dbReference type="Gene3D" id="3.40.366.10">
    <property type="entry name" value="Malonyl-Coenzyme A Acyl Carrier Protein, domain 2"/>
    <property type="match status" value="1"/>
</dbReference>
<dbReference type="SUPFAM" id="SSF47336">
    <property type="entry name" value="ACP-like"/>
    <property type="match status" value="3"/>
</dbReference>